<dbReference type="InterPro" id="IPR035990">
    <property type="entry name" value="TIM_sf"/>
</dbReference>
<dbReference type="SMR" id="A0A024VE73"/>
<keyword evidence="5" id="KW-0732">Signal</keyword>
<dbReference type="EMBL" id="KI925018">
    <property type="protein sequence ID" value="ETW20510.1"/>
    <property type="molecule type" value="Genomic_DNA"/>
</dbReference>
<dbReference type="Pfam" id="PF00121">
    <property type="entry name" value="TIM"/>
    <property type="match status" value="1"/>
</dbReference>
<accession>A0A024VE73</accession>
<evidence type="ECO:0000313" key="6">
    <source>
        <dbReference type="EMBL" id="ETW20510.1"/>
    </source>
</evidence>
<reference evidence="6 7" key="2">
    <citation type="submission" date="2013-02" db="EMBL/GenBank/DDBJ databases">
        <title>The Genome Sequence of Plasmodium falciparum Vietnam Oak-Knoll (FVO).</title>
        <authorList>
            <consortium name="The Broad Institute Genome Sequencing Platform"/>
            <consortium name="The Broad Institute Genome Sequencing Center for Infectious Disease"/>
            <person name="Neafsey D."/>
            <person name="Cheeseman I."/>
            <person name="Volkman S."/>
            <person name="Adams J."/>
            <person name="Walker B."/>
            <person name="Young S.K."/>
            <person name="Zeng Q."/>
            <person name="Gargeya S."/>
            <person name="Fitzgerald M."/>
            <person name="Haas B."/>
            <person name="Abouelleil A."/>
            <person name="Alvarado L."/>
            <person name="Arachchi H.M."/>
            <person name="Berlin A.M."/>
            <person name="Chapman S.B."/>
            <person name="Dewar J."/>
            <person name="Goldberg J."/>
            <person name="Griggs A."/>
            <person name="Gujja S."/>
            <person name="Hansen M."/>
            <person name="Howarth C."/>
            <person name="Imamovic A."/>
            <person name="Larimer J."/>
            <person name="McCowan C."/>
            <person name="Murphy C."/>
            <person name="Neiman D."/>
            <person name="Pearson M."/>
            <person name="Priest M."/>
            <person name="Roberts A."/>
            <person name="Saif S."/>
            <person name="Shea T."/>
            <person name="Sisk P."/>
            <person name="Sykes S."/>
            <person name="Wortman J."/>
            <person name="Nusbaum C."/>
            <person name="Birren B."/>
        </authorList>
    </citation>
    <scope>NUCLEOTIDE SEQUENCE [LARGE SCALE GENOMIC DNA]</scope>
    <source>
        <strain evidence="7">Vietnam Oak-Knoll (FVO)</strain>
    </source>
</reference>
<dbReference type="UniPathway" id="UPA00109">
    <property type="reaction ID" value="UER00189"/>
</dbReference>
<dbReference type="EC" id="5.3.1.1" evidence="4"/>
<dbReference type="Proteomes" id="UP000030690">
    <property type="component" value="Unassembled WGS sequence"/>
</dbReference>
<keyword evidence="3 4" id="KW-0413">Isomerase</keyword>
<dbReference type="InterPro" id="IPR000652">
    <property type="entry name" value="Triosephosphate_isomerase"/>
</dbReference>
<evidence type="ECO:0000256" key="4">
    <source>
        <dbReference type="RuleBase" id="RU363013"/>
    </source>
</evidence>
<dbReference type="UniPathway" id="UPA00138"/>
<dbReference type="GO" id="GO:0004807">
    <property type="term" value="F:triose-phosphate isomerase activity"/>
    <property type="evidence" value="ECO:0007669"/>
    <property type="project" value="UniProtKB-EC"/>
</dbReference>
<comment type="pathway">
    <text evidence="4">Carbohydrate degradation; glycolysis; D-glyceraldehyde 3-phosphate from glycerone phosphate: step 1/1.</text>
</comment>
<dbReference type="PANTHER" id="PTHR21139:SF2">
    <property type="entry name" value="TRIOSEPHOSPHATE ISOMERASE"/>
    <property type="match status" value="1"/>
</dbReference>
<sequence length="357" mass="41578">MLKTLVLLSFYSLYTVFQKSTNCLTIYSSFRKKGKECYVLISSTYILKNKSKKLSRDTCRILKKFERNNSSDKKFIKTYCIENKNDYMENILTHDEQKKKKKKKKILIANWKCYLSKEEAYKLIDSLTRIKYSNYVDVILSLNLLYIPYLLQKIKENNSKIYACSQDVSLVNGFGPFTGETTAKLIQDFGNEYTLIGHSERRQGFYKNGETIEEIVLKVYNAINSKLKVILCTGDDYKNCDNPSSSYKMMELLRLIKTKISKDEMKNIIIAFEPRFAIGTGQPVSYDILNKYYYELKRDIAKEIDKSTSEEMMIVYGGSISKSNMKHYVDNTHVDGFLIGKASLNEDFIDIIRYVDH</sequence>
<protein>
    <recommendedName>
        <fullName evidence="4">Triosephosphate isomerase</fullName>
        <ecNumber evidence="4">5.3.1.1</ecNumber>
    </recommendedName>
</protein>
<comment type="similarity">
    <text evidence="1 4">Belongs to the triosephosphate isomerase family.</text>
</comment>
<name>A0A024VE73_PLAFA</name>
<organism evidence="6 7">
    <name type="scientific">Plasmodium falciparum Vietnam Oak-Knoll</name>
    <name type="common">FVO</name>
    <dbReference type="NCBI Taxonomy" id="1036723"/>
    <lineage>
        <taxon>Eukaryota</taxon>
        <taxon>Sar</taxon>
        <taxon>Alveolata</taxon>
        <taxon>Apicomplexa</taxon>
        <taxon>Aconoidasida</taxon>
        <taxon>Haemosporida</taxon>
        <taxon>Plasmodiidae</taxon>
        <taxon>Plasmodium</taxon>
        <taxon>Plasmodium (Laverania)</taxon>
    </lineage>
</organism>
<keyword evidence="4" id="KW-0324">Glycolysis</keyword>
<dbReference type="PANTHER" id="PTHR21139">
    <property type="entry name" value="TRIOSEPHOSPHATE ISOMERASE"/>
    <property type="match status" value="1"/>
</dbReference>
<proteinExistence type="inferred from homology"/>
<dbReference type="GO" id="GO:0046166">
    <property type="term" value="P:glyceraldehyde-3-phosphate biosynthetic process"/>
    <property type="evidence" value="ECO:0007669"/>
    <property type="project" value="TreeGrafter"/>
</dbReference>
<evidence type="ECO:0000256" key="2">
    <source>
        <dbReference type="ARBA" id="ARBA00011738"/>
    </source>
</evidence>
<dbReference type="OrthoDB" id="6715177at2759"/>
<reference evidence="6 7" key="1">
    <citation type="submission" date="2013-02" db="EMBL/GenBank/DDBJ databases">
        <title>The Genome Annotation of Plasmodium falciparum Vietnam Oak-Knoll (FVO).</title>
        <authorList>
            <consortium name="The Broad Institute Genome Sequencing Platform"/>
            <consortium name="The Broad Institute Genome Sequencing Center for Infectious Disease"/>
            <person name="Neafsey D."/>
            <person name="Hoffman S."/>
            <person name="Volkman S."/>
            <person name="Rosenthal P."/>
            <person name="Walker B."/>
            <person name="Young S.K."/>
            <person name="Zeng Q."/>
            <person name="Gargeya S."/>
            <person name="Fitzgerald M."/>
            <person name="Haas B."/>
            <person name="Abouelleil A."/>
            <person name="Allen A.W."/>
            <person name="Alvarado L."/>
            <person name="Arachchi H.M."/>
            <person name="Berlin A.M."/>
            <person name="Chapman S.B."/>
            <person name="Gainer-Dewar J."/>
            <person name="Goldberg J."/>
            <person name="Griggs A."/>
            <person name="Gujja S."/>
            <person name="Hansen M."/>
            <person name="Howarth C."/>
            <person name="Imamovic A."/>
            <person name="Ireland A."/>
            <person name="Larimer J."/>
            <person name="McCowan C."/>
            <person name="Murphy C."/>
            <person name="Pearson M."/>
            <person name="Poon T.W."/>
            <person name="Priest M."/>
            <person name="Roberts A."/>
            <person name="Saif S."/>
            <person name="Shea T."/>
            <person name="Sisk P."/>
            <person name="Sykes S."/>
            <person name="Wortman J."/>
            <person name="Nusbaum C."/>
            <person name="Birren B."/>
        </authorList>
    </citation>
    <scope>NUCLEOTIDE SEQUENCE [LARGE SCALE GENOMIC DNA]</scope>
    <source>
        <strain evidence="7">Vietnam Oak-Knoll (FVO)</strain>
    </source>
</reference>
<evidence type="ECO:0000313" key="7">
    <source>
        <dbReference type="Proteomes" id="UP000030690"/>
    </source>
</evidence>
<evidence type="ECO:0000256" key="5">
    <source>
        <dbReference type="SAM" id="SignalP"/>
    </source>
</evidence>
<feature type="chain" id="PRO_5001539245" description="Triosephosphate isomerase" evidence="5">
    <location>
        <begin position="19"/>
        <end position="357"/>
    </location>
</feature>
<dbReference type="GO" id="GO:0006096">
    <property type="term" value="P:glycolytic process"/>
    <property type="evidence" value="ECO:0007669"/>
    <property type="project" value="UniProtKB-UniPathway"/>
</dbReference>
<dbReference type="SUPFAM" id="SSF51351">
    <property type="entry name" value="Triosephosphate isomerase (TIM)"/>
    <property type="match status" value="1"/>
</dbReference>
<dbReference type="PROSITE" id="PS51440">
    <property type="entry name" value="TIM_2"/>
    <property type="match status" value="1"/>
</dbReference>
<dbReference type="GO" id="GO:0005829">
    <property type="term" value="C:cytosol"/>
    <property type="evidence" value="ECO:0007669"/>
    <property type="project" value="TreeGrafter"/>
</dbReference>
<dbReference type="FunFam" id="3.20.20.70:FF:000274">
    <property type="entry name" value="Triosephosphate isomerase"/>
    <property type="match status" value="1"/>
</dbReference>
<keyword evidence="4" id="KW-0312">Gluconeogenesis</keyword>
<dbReference type="Gene3D" id="3.20.20.70">
    <property type="entry name" value="Aldolase class I"/>
    <property type="match status" value="1"/>
</dbReference>
<feature type="signal peptide" evidence="5">
    <location>
        <begin position="1"/>
        <end position="18"/>
    </location>
</feature>
<dbReference type="CDD" id="cd00311">
    <property type="entry name" value="TIM"/>
    <property type="match status" value="1"/>
</dbReference>
<evidence type="ECO:0000256" key="3">
    <source>
        <dbReference type="ARBA" id="ARBA00023235"/>
    </source>
</evidence>
<dbReference type="GO" id="GO:0019563">
    <property type="term" value="P:glycerol catabolic process"/>
    <property type="evidence" value="ECO:0007669"/>
    <property type="project" value="TreeGrafter"/>
</dbReference>
<comment type="pathway">
    <text evidence="4">Carbohydrate biosynthesis; gluconeogenesis.</text>
</comment>
<gene>
    <name evidence="6" type="ORF">PFFVO_00563</name>
</gene>
<dbReference type="GO" id="GO:0006094">
    <property type="term" value="P:gluconeogenesis"/>
    <property type="evidence" value="ECO:0007669"/>
    <property type="project" value="UniProtKB-UniPathway"/>
</dbReference>
<evidence type="ECO:0000256" key="1">
    <source>
        <dbReference type="ARBA" id="ARBA00007422"/>
    </source>
</evidence>
<dbReference type="InterPro" id="IPR013785">
    <property type="entry name" value="Aldolase_TIM"/>
</dbReference>
<comment type="catalytic activity">
    <reaction evidence="4">
        <text>D-glyceraldehyde 3-phosphate = dihydroxyacetone phosphate</text>
        <dbReference type="Rhea" id="RHEA:18585"/>
        <dbReference type="ChEBI" id="CHEBI:57642"/>
        <dbReference type="ChEBI" id="CHEBI:59776"/>
        <dbReference type="EC" id="5.3.1.1"/>
    </reaction>
</comment>
<dbReference type="AlphaFoldDB" id="A0A024VE73"/>
<comment type="subunit">
    <text evidence="2">Homodimer.</text>
</comment>